<accession>A0A4U9W4P1</accession>
<proteinExistence type="predicted"/>
<name>A0A4U9W4P1_SERFO</name>
<protein>
    <submittedName>
        <fullName evidence="1">Uncharacterized protein</fullName>
    </submittedName>
</protein>
<dbReference type="EMBL" id="CABEEZ010000128">
    <property type="protein sequence ID" value="VTR53694.1"/>
    <property type="molecule type" value="Genomic_DNA"/>
</dbReference>
<evidence type="ECO:0000313" key="1">
    <source>
        <dbReference type="EMBL" id="VTR53694.1"/>
    </source>
</evidence>
<reference evidence="1" key="1">
    <citation type="submission" date="2019-05" db="EMBL/GenBank/DDBJ databases">
        <authorList>
            <consortium name="Pathogen Informatics"/>
        </authorList>
    </citation>
    <scope>NUCLEOTIDE SEQUENCE [LARGE SCALE GENOMIC DNA]</scope>
    <source>
        <strain evidence="1">NCTC12965</strain>
    </source>
</reference>
<organism evidence="1">
    <name type="scientific">Serratia fonticola</name>
    <dbReference type="NCBI Taxonomy" id="47917"/>
    <lineage>
        <taxon>Bacteria</taxon>
        <taxon>Pseudomonadati</taxon>
        <taxon>Pseudomonadota</taxon>
        <taxon>Gammaproteobacteria</taxon>
        <taxon>Enterobacterales</taxon>
        <taxon>Yersiniaceae</taxon>
        <taxon>Serratia</taxon>
    </lineage>
</organism>
<sequence length="33" mass="3626">MIIQEVVAQRKQVNKAFIGENKLPKGSAGATWI</sequence>
<dbReference type="AlphaFoldDB" id="A0A4U9W4P1"/>
<gene>
    <name evidence="1" type="ORF">NCTC12965_06597</name>
</gene>